<keyword evidence="4" id="KW-1185">Reference proteome</keyword>
<feature type="transmembrane region" description="Helical" evidence="1">
    <location>
        <begin position="99"/>
        <end position="119"/>
    </location>
</feature>
<reference evidence="3" key="2">
    <citation type="submission" date="2020-11" db="EMBL/GenBank/DDBJ databases">
        <authorList>
            <person name="McCartney M.A."/>
            <person name="Auch B."/>
            <person name="Kono T."/>
            <person name="Mallez S."/>
            <person name="Becker A."/>
            <person name="Gohl D.M."/>
            <person name="Silverstein K.A.T."/>
            <person name="Koren S."/>
            <person name="Bechman K.B."/>
            <person name="Herman A."/>
            <person name="Abrahante J.E."/>
            <person name="Garbe J."/>
        </authorList>
    </citation>
    <scope>NUCLEOTIDE SEQUENCE</scope>
    <source>
        <strain evidence="3">Duluth1</strain>
        <tissue evidence="3">Whole animal</tissue>
    </source>
</reference>
<comment type="caution">
    <text evidence="3">The sequence shown here is derived from an EMBL/GenBank/DDBJ whole genome shotgun (WGS) entry which is preliminary data.</text>
</comment>
<gene>
    <name evidence="3" type="ORF">DPMN_164229</name>
</gene>
<keyword evidence="1" id="KW-0812">Transmembrane</keyword>
<keyword evidence="1" id="KW-1133">Transmembrane helix</keyword>
<evidence type="ECO:0000256" key="1">
    <source>
        <dbReference type="SAM" id="Phobius"/>
    </source>
</evidence>
<keyword evidence="1" id="KW-0472">Membrane</keyword>
<sequence length="122" mass="12649">MVGTNTFVSACVLVTILCVSNVDAAFKCYECTGTSSSDGCLDAFTKSTILESAVTCMGCTKIKINGVVSRECSSSAVGNWCTVSGDTALCYCESELCNGSITLVFSMTTLLCAALAVVISKF</sequence>
<reference evidence="3" key="1">
    <citation type="journal article" date="2019" name="bioRxiv">
        <title>The Genome of the Zebra Mussel, Dreissena polymorpha: A Resource for Invasive Species Research.</title>
        <authorList>
            <person name="McCartney M.A."/>
            <person name="Auch B."/>
            <person name="Kono T."/>
            <person name="Mallez S."/>
            <person name="Zhang Y."/>
            <person name="Obille A."/>
            <person name="Becker A."/>
            <person name="Abrahante J.E."/>
            <person name="Garbe J."/>
            <person name="Badalamenti J.P."/>
            <person name="Herman A."/>
            <person name="Mangelson H."/>
            <person name="Liachko I."/>
            <person name="Sullivan S."/>
            <person name="Sone E.D."/>
            <person name="Koren S."/>
            <person name="Silverstein K.A.T."/>
            <person name="Beckman K.B."/>
            <person name="Gohl D.M."/>
        </authorList>
    </citation>
    <scope>NUCLEOTIDE SEQUENCE</scope>
    <source>
        <strain evidence="3">Duluth1</strain>
        <tissue evidence="3">Whole animal</tissue>
    </source>
</reference>
<dbReference type="AlphaFoldDB" id="A0A9D4IVE2"/>
<evidence type="ECO:0000313" key="3">
    <source>
        <dbReference type="EMBL" id="KAH3786127.1"/>
    </source>
</evidence>
<evidence type="ECO:0000256" key="2">
    <source>
        <dbReference type="SAM" id="SignalP"/>
    </source>
</evidence>
<name>A0A9D4IVE2_DREPO</name>
<protein>
    <recommendedName>
        <fullName evidence="5">Protein quiver</fullName>
    </recommendedName>
</protein>
<proteinExistence type="predicted"/>
<evidence type="ECO:0000313" key="4">
    <source>
        <dbReference type="Proteomes" id="UP000828390"/>
    </source>
</evidence>
<dbReference type="OrthoDB" id="6420171at2759"/>
<feature type="signal peptide" evidence="2">
    <location>
        <begin position="1"/>
        <end position="24"/>
    </location>
</feature>
<keyword evidence="2" id="KW-0732">Signal</keyword>
<feature type="chain" id="PRO_5039633630" description="Protein quiver" evidence="2">
    <location>
        <begin position="25"/>
        <end position="122"/>
    </location>
</feature>
<dbReference type="EMBL" id="JAIWYP010000008">
    <property type="protein sequence ID" value="KAH3786127.1"/>
    <property type="molecule type" value="Genomic_DNA"/>
</dbReference>
<organism evidence="3 4">
    <name type="scientific">Dreissena polymorpha</name>
    <name type="common">Zebra mussel</name>
    <name type="synonym">Mytilus polymorpha</name>
    <dbReference type="NCBI Taxonomy" id="45954"/>
    <lineage>
        <taxon>Eukaryota</taxon>
        <taxon>Metazoa</taxon>
        <taxon>Spiralia</taxon>
        <taxon>Lophotrochozoa</taxon>
        <taxon>Mollusca</taxon>
        <taxon>Bivalvia</taxon>
        <taxon>Autobranchia</taxon>
        <taxon>Heteroconchia</taxon>
        <taxon>Euheterodonta</taxon>
        <taxon>Imparidentia</taxon>
        <taxon>Neoheterodontei</taxon>
        <taxon>Myida</taxon>
        <taxon>Dreissenoidea</taxon>
        <taxon>Dreissenidae</taxon>
        <taxon>Dreissena</taxon>
    </lineage>
</organism>
<dbReference type="Proteomes" id="UP000828390">
    <property type="component" value="Unassembled WGS sequence"/>
</dbReference>
<evidence type="ECO:0008006" key="5">
    <source>
        <dbReference type="Google" id="ProtNLM"/>
    </source>
</evidence>
<accession>A0A9D4IVE2</accession>